<keyword evidence="6 8" id="KW-0472">Membrane</keyword>
<dbReference type="PIRSF" id="PIRSF001217">
    <property type="entry name" value="Protease_4_SppA"/>
    <property type="match status" value="1"/>
</dbReference>
<proteinExistence type="inferred from homology"/>
<comment type="similarity">
    <text evidence="2">Belongs to the peptidase S49 family.</text>
</comment>
<evidence type="ECO:0000313" key="11">
    <source>
        <dbReference type="Proteomes" id="UP000229329"/>
    </source>
</evidence>
<reference evidence="10 11" key="1">
    <citation type="submission" date="2017-11" db="EMBL/GenBank/DDBJ databases">
        <title>Reclassification of Bisgaard taxon 7 as Conservatibacter flavescens gen. nov., sp. nov.</title>
        <authorList>
            <person name="Christensen H."/>
        </authorList>
    </citation>
    <scope>NUCLEOTIDE SEQUENCE [LARGE SCALE GENOMIC DNA]</scope>
    <source>
        <strain evidence="10 11">7_4</strain>
    </source>
</reference>
<keyword evidence="8" id="KW-0812">Transmembrane</keyword>
<dbReference type="InterPro" id="IPR004635">
    <property type="entry name" value="Pept_S49_SppA"/>
</dbReference>
<dbReference type="InterPro" id="IPR029045">
    <property type="entry name" value="ClpP/crotonase-like_dom_sf"/>
</dbReference>
<evidence type="ECO:0000256" key="6">
    <source>
        <dbReference type="ARBA" id="ARBA00023136"/>
    </source>
</evidence>
<dbReference type="RefSeq" id="WP_100287748.1">
    <property type="nucleotide sequence ID" value="NZ_PHHA01000002.1"/>
</dbReference>
<dbReference type="PANTHER" id="PTHR33209">
    <property type="entry name" value="PROTEASE 4"/>
    <property type="match status" value="1"/>
</dbReference>
<dbReference type="Pfam" id="PF01343">
    <property type="entry name" value="Peptidase_S49"/>
    <property type="match status" value="2"/>
</dbReference>
<dbReference type="CDD" id="cd07018">
    <property type="entry name" value="S49_SppA_67K_type"/>
    <property type="match status" value="1"/>
</dbReference>
<dbReference type="InterPro" id="IPR047217">
    <property type="entry name" value="S49_SppA_67K_type_N"/>
</dbReference>
<keyword evidence="4" id="KW-0378">Hydrolase</keyword>
<accession>A0A2M8S5U0</accession>
<sequence length="617" mass="68326">MKTLVSIVKCLWRGLNCIRDVVMNIVFLLFVLLAFTVFGLMSGVNRDQSLMLTGEQGALYLNLEGYLTDNREEMDWRTALKGINGYPVSRQYSVFDVVYVIEQAAKDERIQGLVMDLNYFEGADLATIRYIGNAIAYFKTQNKPVIAYADYYGQSQYLLASFADEIYMNKVGQVDIHGFAVQNLYFKSLLEKLDVTAHVFRVGSYKSAVEPFLRDDMSPEARQNTAQWLGKMWQSYQETIAQNRNIPLPQVLPNSTQYLAELKTLKGDQNAYTIQRGLVNQAVTKLEFEQKLMNVFGANQSGSFKSVDYDTYLAALPDRMLGEGEKIAVVNVEGAIIDGESMDGNVGGDTISRLLRIARDDNAVKAVILRVNSPGGSAFASELIRQEVDNLQAANKPVIVSMGNMAASGGYWIASTADYIIADSNTLTGSIGIFGMFPTFENTIKKAGVYSDEVATSPLSQGSSITALSNEVSETIQLSIEHGYTQFLSIVSQGRGLTIAEVDSVAQGRVWLGEEAYQHKLVDEIGDFSTAVRKAKELSGHEELSLEWVVDSKGSLWQSLLNDFNQGTKTTIQHAIAEFIGIPSQTYQQIKQQAGILTQYNDPKGQYLYCLTCSIVK</sequence>
<keyword evidence="11" id="KW-1185">Reference proteome</keyword>
<gene>
    <name evidence="10" type="primary">sppA</name>
    <name evidence="10" type="ORF">CVP05_01295</name>
</gene>
<dbReference type="EMBL" id="PHHA01000002">
    <property type="protein sequence ID" value="PJG86473.1"/>
    <property type="molecule type" value="Genomic_DNA"/>
</dbReference>
<feature type="active site" description="Nucleophile" evidence="7">
    <location>
        <position position="408"/>
    </location>
</feature>
<evidence type="ECO:0000256" key="4">
    <source>
        <dbReference type="ARBA" id="ARBA00022801"/>
    </source>
</evidence>
<keyword evidence="8" id="KW-1133">Transmembrane helix</keyword>
<keyword evidence="3" id="KW-0645">Protease</keyword>
<evidence type="ECO:0000256" key="3">
    <source>
        <dbReference type="ARBA" id="ARBA00022670"/>
    </source>
</evidence>
<evidence type="ECO:0000256" key="5">
    <source>
        <dbReference type="ARBA" id="ARBA00022825"/>
    </source>
</evidence>
<dbReference type="Gene3D" id="6.20.330.10">
    <property type="match status" value="1"/>
</dbReference>
<evidence type="ECO:0000256" key="7">
    <source>
        <dbReference type="PIRSR" id="PIRSR001217-1"/>
    </source>
</evidence>
<dbReference type="NCBIfam" id="TIGR00706">
    <property type="entry name" value="SppA_dom"/>
    <property type="match status" value="1"/>
</dbReference>
<name>A0A2M8S5U0_9PAST</name>
<dbReference type="InterPro" id="IPR002142">
    <property type="entry name" value="Peptidase_S49"/>
</dbReference>
<dbReference type="AlphaFoldDB" id="A0A2M8S5U0"/>
<dbReference type="GO" id="GO:0006465">
    <property type="term" value="P:signal peptide processing"/>
    <property type="evidence" value="ECO:0007669"/>
    <property type="project" value="InterPro"/>
</dbReference>
<dbReference type="NCBIfam" id="TIGR00705">
    <property type="entry name" value="SppA_67K"/>
    <property type="match status" value="1"/>
</dbReference>
<organism evidence="10 11">
    <name type="scientific">Conservatibacter flavescens</name>
    <dbReference type="NCBI Taxonomy" id="28161"/>
    <lineage>
        <taxon>Bacteria</taxon>
        <taxon>Pseudomonadati</taxon>
        <taxon>Pseudomonadota</taxon>
        <taxon>Gammaproteobacteria</taxon>
        <taxon>Pasteurellales</taxon>
        <taxon>Pasteurellaceae</taxon>
        <taxon>Conservatibacter</taxon>
    </lineage>
</organism>
<dbReference type="Gene3D" id="3.90.226.10">
    <property type="entry name" value="2-enoyl-CoA Hydratase, Chain A, domain 1"/>
    <property type="match status" value="3"/>
</dbReference>
<feature type="domain" description="Peptidase S49" evidence="9">
    <location>
        <begin position="392"/>
        <end position="539"/>
    </location>
</feature>
<evidence type="ECO:0000256" key="8">
    <source>
        <dbReference type="SAM" id="Phobius"/>
    </source>
</evidence>
<comment type="subcellular location">
    <subcellularLocation>
        <location evidence="1">Membrane</location>
    </subcellularLocation>
</comment>
<protein>
    <submittedName>
        <fullName evidence="10">Signal peptide peptidase SppA</fullName>
    </submittedName>
</protein>
<feature type="transmembrane region" description="Helical" evidence="8">
    <location>
        <begin position="21"/>
        <end position="41"/>
    </location>
</feature>
<dbReference type="GO" id="GO:0008236">
    <property type="term" value="F:serine-type peptidase activity"/>
    <property type="evidence" value="ECO:0007669"/>
    <property type="project" value="UniProtKB-KW"/>
</dbReference>
<comment type="caution">
    <text evidence="10">The sequence shown here is derived from an EMBL/GenBank/DDBJ whole genome shotgun (WGS) entry which is preliminary data.</text>
</comment>
<evidence type="ECO:0000259" key="9">
    <source>
        <dbReference type="Pfam" id="PF01343"/>
    </source>
</evidence>
<evidence type="ECO:0000256" key="2">
    <source>
        <dbReference type="ARBA" id="ARBA00008683"/>
    </source>
</evidence>
<keyword evidence="5" id="KW-0720">Serine protease</keyword>
<feature type="domain" description="Peptidase S49" evidence="9">
    <location>
        <begin position="138"/>
        <end position="291"/>
    </location>
</feature>
<evidence type="ECO:0000256" key="1">
    <source>
        <dbReference type="ARBA" id="ARBA00004370"/>
    </source>
</evidence>
<dbReference type="SUPFAM" id="SSF52096">
    <property type="entry name" value="ClpP/crotonase"/>
    <property type="match status" value="2"/>
</dbReference>
<dbReference type="CDD" id="cd07023">
    <property type="entry name" value="S49_Sppa_N_C"/>
    <property type="match status" value="1"/>
</dbReference>
<feature type="active site" description="Proton donor/acceptor" evidence="7">
    <location>
        <position position="206"/>
    </location>
</feature>
<dbReference type="PANTHER" id="PTHR33209:SF1">
    <property type="entry name" value="PEPTIDASE S49 DOMAIN-CONTAINING PROTEIN"/>
    <property type="match status" value="1"/>
</dbReference>
<dbReference type="GO" id="GO:0016020">
    <property type="term" value="C:membrane"/>
    <property type="evidence" value="ECO:0007669"/>
    <property type="project" value="UniProtKB-SubCell"/>
</dbReference>
<dbReference type="OrthoDB" id="9764363at2"/>
<dbReference type="Proteomes" id="UP000229329">
    <property type="component" value="Unassembled WGS sequence"/>
</dbReference>
<evidence type="ECO:0000313" key="10">
    <source>
        <dbReference type="EMBL" id="PJG86473.1"/>
    </source>
</evidence>
<dbReference type="InterPro" id="IPR004634">
    <property type="entry name" value="Pept_S49_pIV"/>
</dbReference>
<dbReference type="InterPro" id="IPR047272">
    <property type="entry name" value="S49_SppA_C"/>
</dbReference>